<name>A0A843UGX2_COLES</name>
<evidence type="ECO:0000313" key="1">
    <source>
        <dbReference type="EMBL" id="MQL82641.1"/>
    </source>
</evidence>
<reference evidence="1" key="1">
    <citation type="submission" date="2017-07" db="EMBL/GenBank/DDBJ databases">
        <title>Taro Niue Genome Assembly and Annotation.</title>
        <authorList>
            <person name="Atibalentja N."/>
            <person name="Keating K."/>
            <person name="Fields C.J."/>
        </authorList>
    </citation>
    <scope>NUCLEOTIDE SEQUENCE</scope>
    <source>
        <strain evidence="1">Niue_2</strain>
        <tissue evidence="1">Leaf</tissue>
    </source>
</reference>
<dbReference type="OrthoDB" id="153872at2759"/>
<dbReference type="PANTHER" id="PTHR12228">
    <property type="entry name" value="TRANSCRIPTION INITIATION FACTOR TFIID 55 KD SUBUNIT-RELATED"/>
    <property type="match status" value="1"/>
</dbReference>
<accession>A0A843UGX2</accession>
<keyword evidence="2" id="KW-1185">Reference proteome</keyword>
<proteinExistence type="predicted"/>
<evidence type="ECO:0000313" key="2">
    <source>
        <dbReference type="Proteomes" id="UP000652761"/>
    </source>
</evidence>
<dbReference type="Proteomes" id="UP000652761">
    <property type="component" value="Unassembled WGS sequence"/>
</dbReference>
<protein>
    <submittedName>
        <fullName evidence="1">Uncharacterized protein</fullName>
    </submittedName>
</protein>
<dbReference type="GO" id="GO:0005669">
    <property type="term" value="C:transcription factor TFIID complex"/>
    <property type="evidence" value="ECO:0007669"/>
    <property type="project" value="InterPro"/>
</dbReference>
<sequence length="239" mass="26368">MPHPYPTQPRSSALFCGFFCCVRDHRRVRTTPATLSTAAVNTSGRGDIVRPGSLSLSQGNLLLHPVPLSLPDGLPAVKVFPPPTPQTPKPGRRRRLRKHHTPFQGWNLLSRGERMEEQFILRVPPSVAERIERLLNEGASSSLSEDPSLDLSFSGRSCERAAAAAAWGVFHCAFFFRCGQFMEIVGATVRGSTELFKEHRFRGRLSCTRPKTSPPDKLSTTAMVASSHQKLLAGKEVLK</sequence>
<comment type="caution">
    <text evidence="1">The sequence shown here is derived from an EMBL/GenBank/DDBJ whole genome shotgun (WGS) entry which is preliminary data.</text>
</comment>
<dbReference type="GO" id="GO:0051123">
    <property type="term" value="P:RNA polymerase II preinitiation complex assembly"/>
    <property type="evidence" value="ECO:0007669"/>
    <property type="project" value="TreeGrafter"/>
</dbReference>
<dbReference type="InterPro" id="IPR037817">
    <property type="entry name" value="TAF7"/>
</dbReference>
<dbReference type="PANTHER" id="PTHR12228:SF0">
    <property type="entry name" value="TATA-BOX BINDING PROTEIN ASSOCIATED FACTOR 7"/>
    <property type="match status" value="1"/>
</dbReference>
<dbReference type="EMBL" id="NMUH01000644">
    <property type="protein sequence ID" value="MQL82641.1"/>
    <property type="molecule type" value="Genomic_DNA"/>
</dbReference>
<dbReference type="GO" id="GO:0016251">
    <property type="term" value="F:RNA polymerase II general transcription initiation factor activity"/>
    <property type="evidence" value="ECO:0007669"/>
    <property type="project" value="TreeGrafter"/>
</dbReference>
<gene>
    <name evidence="1" type="ORF">Taro_015086</name>
</gene>
<organism evidence="1 2">
    <name type="scientific">Colocasia esculenta</name>
    <name type="common">Wild taro</name>
    <name type="synonym">Arum esculentum</name>
    <dbReference type="NCBI Taxonomy" id="4460"/>
    <lineage>
        <taxon>Eukaryota</taxon>
        <taxon>Viridiplantae</taxon>
        <taxon>Streptophyta</taxon>
        <taxon>Embryophyta</taxon>
        <taxon>Tracheophyta</taxon>
        <taxon>Spermatophyta</taxon>
        <taxon>Magnoliopsida</taxon>
        <taxon>Liliopsida</taxon>
        <taxon>Araceae</taxon>
        <taxon>Aroideae</taxon>
        <taxon>Colocasieae</taxon>
        <taxon>Colocasia</taxon>
    </lineage>
</organism>
<dbReference type="AlphaFoldDB" id="A0A843UGX2"/>